<gene>
    <name evidence="1" type="ORF">SAMN06265368_2342</name>
</gene>
<dbReference type="PANTHER" id="PTHR38460:SF1">
    <property type="entry name" value="TAUTOMERASE YOLI-RELATED"/>
    <property type="match status" value="1"/>
</dbReference>
<sequence>MPFVRIHHPQGKSSHYGVVLSQAVHEALISAFAIPREDFFQVVTQHEAGTELIGPAEFLGITHSADLIIVQITCAEGRTPDQKKALYEAIADNVSKDADVPRNDVIINLVETKRENWSFGDGAAQFS</sequence>
<dbReference type="InterPro" id="IPR014347">
    <property type="entry name" value="Tautomerase/MIF_sf"/>
</dbReference>
<evidence type="ECO:0000313" key="1">
    <source>
        <dbReference type="EMBL" id="SNZ19262.1"/>
    </source>
</evidence>
<dbReference type="Proteomes" id="UP000219439">
    <property type="component" value="Unassembled WGS sequence"/>
</dbReference>
<dbReference type="EMBL" id="OBEL01000002">
    <property type="protein sequence ID" value="SNZ19262.1"/>
    <property type="molecule type" value="Genomic_DNA"/>
</dbReference>
<proteinExistence type="predicted"/>
<dbReference type="SUPFAM" id="SSF55331">
    <property type="entry name" value="Tautomerase/MIF"/>
    <property type="match status" value="1"/>
</dbReference>
<dbReference type="InterPro" id="IPR037479">
    <property type="entry name" value="Tauto_MSAD"/>
</dbReference>
<name>A0A285PC04_9HYPH</name>
<dbReference type="PANTHER" id="PTHR38460">
    <property type="entry name" value="TAUTOMERASE YOLI-RELATED"/>
    <property type="match status" value="1"/>
</dbReference>
<dbReference type="Pfam" id="PF14552">
    <property type="entry name" value="Tautomerase_2"/>
    <property type="match status" value="1"/>
</dbReference>
<dbReference type="AlphaFoldDB" id="A0A285PC04"/>
<keyword evidence="2" id="KW-1185">Reference proteome</keyword>
<accession>A0A285PC04</accession>
<keyword evidence="1" id="KW-0670">Pyruvate</keyword>
<organism evidence="1 2">
    <name type="scientific">Cohaesibacter gelatinilyticus</name>
    <dbReference type="NCBI Taxonomy" id="372072"/>
    <lineage>
        <taxon>Bacteria</taxon>
        <taxon>Pseudomonadati</taxon>
        <taxon>Pseudomonadota</taxon>
        <taxon>Alphaproteobacteria</taxon>
        <taxon>Hyphomicrobiales</taxon>
        <taxon>Cohaesibacteraceae</taxon>
    </lineage>
</organism>
<dbReference type="Gene3D" id="3.30.429.10">
    <property type="entry name" value="Macrophage Migration Inhibitory Factor"/>
    <property type="match status" value="1"/>
</dbReference>
<protein>
    <submittedName>
        <fullName evidence="1">Phenylpyruvate tautomerase PptA, 4-oxalocrotonate tautomerase family</fullName>
    </submittedName>
</protein>
<reference evidence="1 2" key="1">
    <citation type="submission" date="2017-09" db="EMBL/GenBank/DDBJ databases">
        <authorList>
            <person name="Ehlers B."/>
            <person name="Leendertz F.H."/>
        </authorList>
    </citation>
    <scope>NUCLEOTIDE SEQUENCE [LARGE SCALE GENOMIC DNA]</scope>
    <source>
        <strain evidence="1 2">DSM 18289</strain>
    </source>
</reference>
<dbReference type="OrthoDB" id="9804765at2"/>
<dbReference type="RefSeq" id="WP_097153620.1">
    <property type="nucleotide sequence ID" value="NZ_OBEL01000002.1"/>
</dbReference>
<evidence type="ECO:0000313" key="2">
    <source>
        <dbReference type="Proteomes" id="UP000219439"/>
    </source>
</evidence>